<accession>A0A1H1PFC8</accession>
<keyword evidence="2" id="KW-1185">Reference proteome</keyword>
<name>A0A1H1PFC8_9CELL</name>
<organism evidence="1 2">
    <name type="scientific">Paraoerskovia marina</name>
    <dbReference type="NCBI Taxonomy" id="545619"/>
    <lineage>
        <taxon>Bacteria</taxon>
        <taxon>Bacillati</taxon>
        <taxon>Actinomycetota</taxon>
        <taxon>Actinomycetes</taxon>
        <taxon>Micrococcales</taxon>
        <taxon>Cellulomonadaceae</taxon>
        <taxon>Paraoerskovia</taxon>
    </lineage>
</organism>
<dbReference type="AlphaFoldDB" id="A0A1H1PFC8"/>
<dbReference type="RefSeq" id="WP_231959285.1">
    <property type="nucleotide sequence ID" value="NZ_LT629776.1"/>
</dbReference>
<reference evidence="1 2" key="1">
    <citation type="submission" date="2016-10" db="EMBL/GenBank/DDBJ databases">
        <authorList>
            <person name="de Groot N.N."/>
        </authorList>
    </citation>
    <scope>NUCLEOTIDE SEQUENCE [LARGE SCALE GENOMIC DNA]</scope>
    <source>
        <strain evidence="1 2">DSM 22126</strain>
    </source>
</reference>
<sequence length="249" mass="26032">MGHRISDAERVREHWRRQSLSTVWLRPGDWHHPAVDALAEALADGRDTSAAAERLGTARGVAGVSIGETIDDLLCLYRAVGAETDVLTLRALGTGWAEGAIEPGASDAVRDPASGLVSAEYLRVRLGEAYAHAAALGLAAGTTSSLVHVDVAVGHVALWQRASREAGVGEALRAASAVGPAASIGDGVYAILVPASEAAAIAEAARREIESATERLHLSAVLRRPPRISIITLPATLAEAETLLDDLRR</sequence>
<dbReference type="STRING" id="545619.SAMN04489860_0794"/>
<dbReference type="Proteomes" id="UP000185663">
    <property type="component" value="Chromosome I"/>
</dbReference>
<evidence type="ECO:0008006" key="3">
    <source>
        <dbReference type="Google" id="ProtNLM"/>
    </source>
</evidence>
<protein>
    <recommendedName>
        <fullName evidence="3">GGDEF domain-containing protein, diguanylate cyclase (C-di-GMP synthetase) or its enzymatically inactive variants</fullName>
    </recommendedName>
</protein>
<dbReference type="eggNOG" id="ENOG50334Y5">
    <property type="taxonomic scope" value="Bacteria"/>
</dbReference>
<evidence type="ECO:0000313" key="1">
    <source>
        <dbReference type="EMBL" id="SDS10008.1"/>
    </source>
</evidence>
<dbReference type="EMBL" id="LT629776">
    <property type="protein sequence ID" value="SDS10008.1"/>
    <property type="molecule type" value="Genomic_DNA"/>
</dbReference>
<gene>
    <name evidence="1" type="ORF">SAMN04489860_0794</name>
</gene>
<evidence type="ECO:0000313" key="2">
    <source>
        <dbReference type="Proteomes" id="UP000185663"/>
    </source>
</evidence>
<proteinExistence type="predicted"/>